<dbReference type="Gene3D" id="3.40.50.1820">
    <property type="entry name" value="alpha/beta hydrolase"/>
    <property type="match status" value="1"/>
</dbReference>
<dbReference type="SUPFAM" id="SSF53474">
    <property type="entry name" value="alpha/beta-Hydrolases"/>
    <property type="match status" value="1"/>
</dbReference>
<dbReference type="InterPro" id="IPR050266">
    <property type="entry name" value="AB_hydrolase_sf"/>
</dbReference>
<keyword evidence="3" id="KW-1185">Reference proteome</keyword>
<dbReference type="GO" id="GO:0047372">
    <property type="term" value="F:monoacylglycerol lipase activity"/>
    <property type="evidence" value="ECO:0007669"/>
    <property type="project" value="TreeGrafter"/>
</dbReference>
<reference evidence="2 3" key="2">
    <citation type="journal article" date="2016" name="Science">
        <title>A bacterium that degrades and assimilates poly(ethylene terephthalate).</title>
        <authorList>
            <person name="Yoshida S."/>
            <person name="Hiraga K."/>
            <person name="Takehana T."/>
            <person name="Taniguchi I."/>
            <person name="Yamaji H."/>
            <person name="Maeda Y."/>
            <person name="Toyohara K."/>
            <person name="Miyamoto K."/>
            <person name="Kimura Y."/>
            <person name="Oda K."/>
        </authorList>
    </citation>
    <scope>NUCLEOTIDE SEQUENCE [LARGE SCALE GENOMIC DNA]</scope>
    <source>
        <strain evidence="3">NBRC 110686 / TISTR 2288 / 201-F6</strain>
    </source>
</reference>
<dbReference type="Pfam" id="PF00561">
    <property type="entry name" value="Abhydrolase_1"/>
    <property type="match status" value="1"/>
</dbReference>
<dbReference type="PANTHER" id="PTHR43798:SF5">
    <property type="entry name" value="MONOACYLGLYCEROL LIPASE ABHD6"/>
    <property type="match status" value="1"/>
</dbReference>
<dbReference type="EMBL" id="BBYR01000030">
    <property type="protein sequence ID" value="GAP35893.1"/>
    <property type="molecule type" value="Genomic_DNA"/>
</dbReference>
<organism evidence="2 3">
    <name type="scientific">Piscinibacter sakaiensis</name>
    <name type="common">Ideonella sakaiensis</name>
    <dbReference type="NCBI Taxonomy" id="1547922"/>
    <lineage>
        <taxon>Bacteria</taxon>
        <taxon>Pseudomonadati</taxon>
        <taxon>Pseudomonadota</taxon>
        <taxon>Betaproteobacteria</taxon>
        <taxon>Burkholderiales</taxon>
        <taxon>Sphaerotilaceae</taxon>
        <taxon>Piscinibacter</taxon>
    </lineage>
</organism>
<evidence type="ECO:0000259" key="1">
    <source>
        <dbReference type="Pfam" id="PF00561"/>
    </source>
</evidence>
<evidence type="ECO:0000313" key="2">
    <source>
        <dbReference type="EMBL" id="GAP35893.1"/>
    </source>
</evidence>
<dbReference type="STRING" id="1547922.ISF6_1733"/>
<dbReference type="Proteomes" id="UP000037660">
    <property type="component" value="Unassembled WGS sequence"/>
</dbReference>
<name>A0A0K8NZU1_PISS1</name>
<dbReference type="AlphaFoldDB" id="A0A0K8NZU1"/>
<proteinExistence type="predicted"/>
<reference evidence="3" key="1">
    <citation type="submission" date="2015-07" db="EMBL/GenBank/DDBJ databases">
        <title>Discovery of a poly(ethylene terephthalate assimilation.</title>
        <authorList>
            <person name="Yoshida S."/>
            <person name="Hiraga K."/>
            <person name="Takehana T."/>
            <person name="Taniguchi I."/>
            <person name="Yamaji H."/>
            <person name="Maeda Y."/>
            <person name="Toyohara K."/>
            <person name="Miyamoto K."/>
            <person name="Kimura Y."/>
            <person name="Oda K."/>
        </authorList>
    </citation>
    <scope>NUCLEOTIDE SEQUENCE [LARGE SCALE GENOMIC DNA]</scope>
    <source>
        <strain evidence="3">NBRC 110686 / TISTR 2288 / 201-F6</strain>
    </source>
</reference>
<comment type="caution">
    <text evidence="2">The sequence shown here is derived from an EMBL/GenBank/DDBJ whole genome shotgun (WGS) entry which is preliminary data.</text>
</comment>
<keyword evidence="2" id="KW-0378">Hydrolase</keyword>
<feature type="domain" description="AB hydrolase-1" evidence="1">
    <location>
        <begin position="32"/>
        <end position="265"/>
    </location>
</feature>
<protein>
    <submittedName>
        <fullName evidence="2">Hydrolase, alpha/beta fold family</fullName>
    </submittedName>
</protein>
<dbReference type="InterPro" id="IPR000073">
    <property type="entry name" value="AB_hydrolase_1"/>
</dbReference>
<dbReference type="GO" id="GO:0046464">
    <property type="term" value="P:acylglycerol catabolic process"/>
    <property type="evidence" value="ECO:0007669"/>
    <property type="project" value="TreeGrafter"/>
</dbReference>
<dbReference type="PANTHER" id="PTHR43798">
    <property type="entry name" value="MONOACYLGLYCEROL LIPASE"/>
    <property type="match status" value="1"/>
</dbReference>
<dbReference type="OrthoDB" id="8957634at2"/>
<evidence type="ECO:0000313" key="3">
    <source>
        <dbReference type="Proteomes" id="UP000037660"/>
    </source>
</evidence>
<dbReference type="RefSeq" id="WP_054019926.1">
    <property type="nucleotide sequence ID" value="NZ_BBYR01000030.1"/>
</dbReference>
<dbReference type="GO" id="GO:0016020">
    <property type="term" value="C:membrane"/>
    <property type="evidence" value="ECO:0007669"/>
    <property type="project" value="TreeGrafter"/>
</dbReference>
<dbReference type="InterPro" id="IPR029058">
    <property type="entry name" value="AB_hydrolase_fold"/>
</dbReference>
<sequence length="285" mass="30614">MTTETYLHAENRHAEIRGRRIAYRSVGSGKPLLLCLRFRGTMDAWDPAFIDALVAQGFRVITFDYPGLGLSEGTPDYSPATLADDARDLIVALGLEQPAIGGWSLGGLAVQVFIARHASLVSHAVLLGTVPPGPNVKGAEQLFNDTARKEENGLDDQVVLFFEPASPGSRAAARASLERIAQRTEGRSPEVPVAFARAVLGETPRVPLFPADPVLQALKHTALPILHLGGDHDIAFPVENWYALNGQLPTVTLVTLPQAGHAPHHQYPRQAAAHVAAFVLADGER</sequence>
<gene>
    <name evidence="2" type="ORF">ISF6_1733</name>
</gene>
<accession>A0A0K8NZU1</accession>